<name>A0A5M9MA88_9EURO</name>
<accession>A0A5M9MA88</accession>
<evidence type="ECO:0000313" key="2">
    <source>
        <dbReference type="Proteomes" id="UP000324241"/>
    </source>
</evidence>
<sequence>MPGYAWKEEEEALVVYFACLGLQHRVIAELLMQRGLHRTGVAVTNKIEEIRKKNHTGPLRKLTRYEADWLVVGLSAGHNMASLFVPTPEDQQIVNKVHQRVDLWEEYLALVGRTAWPAELAKQT</sequence>
<proteinExistence type="predicted"/>
<dbReference type="Proteomes" id="UP000324241">
    <property type="component" value="Unassembled WGS sequence"/>
</dbReference>
<dbReference type="EMBL" id="QUQM01000008">
    <property type="protein sequence ID" value="KAA8642586.1"/>
    <property type="molecule type" value="Genomic_DNA"/>
</dbReference>
<reference evidence="1 2" key="1">
    <citation type="submission" date="2019-08" db="EMBL/GenBank/DDBJ databases">
        <title>The genome sequence of a newly discovered highly antifungal drug resistant Aspergillus species, Aspergillus tanneri NIH 1004.</title>
        <authorList>
            <person name="Mounaud S."/>
            <person name="Singh I."/>
            <person name="Joardar V."/>
            <person name="Pakala S."/>
            <person name="Pakala S."/>
            <person name="Venepally P."/>
            <person name="Chung J.K."/>
            <person name="Losada L."/>
            <person name="Nierman W.C."/>
        </authorList>
    </citation>
    <scope>NUCLEOTIDE SEQUENCE [LARGE SCALE GENOMIC DNA]</scope>
    <source>
        <strain evidence="1 2">NIH1004</strain>
    </source>
</reference>
<gene>
    <name evidence="1" type="ORF">ATNIH1004_011531</name>
</gene>
<dbReference type="OrthoDB" id="4480108at2759"/>
<evidence type="ECO:0000313" key="1">
    <source>
        <dbReference type="EMBL" id="KAA8642586.1"/>
    </source>
</evidence>
<dbReference type="RefSeq" id="XP_033421948.1">
    <property type="nucleotide sequence ID" value="XM_033576093.1"/>
</dbReference>
<protein>
    <submittedName>
        <fullName evidence="1">Uncharacterized protein</fullName>
    </submittedName>
</protein>
<organism evidence="1 2">
    <name type="scientific">Aspergillus tanneri</name>
    <dbReference type="NCBI Taxonomy" id="1220188"/>
    <lineage>
        <taxon>Eukaryota</taxon>
        <taxon>Fungi</taxon>
        <taxon>Dikarya</taxon>
        <taxon>Ascomycota</taxon>
        <taxon>Pezizomycotina</taxon>
        <taxon>Eurotiomycetes</taxon>
        <taxon>Eurotiomycetidae</taxon>
        <taxon>Eurotiales</taxon>
        <taxon>Aspergillaceae</taxon>
        <taxon>Aspergillus</taxon>
        <taxon>Aspergillus subgen. Circumdati</taxon>
    </lineage>
</organism>
<dbReference type="GeneID" id="54334232"/>
<comment type="caution">
    <text evidence="1">The sequence shown here is derived from an EMBL/GenBank/DDBJ whole genome shotgun (WGS) entry which is preliminary data.</text>
</comment>
<dbReference type="AlphaFoldDB" id="A0A5M9MA88"/>